<dbReference type="WBParaSite" id="maker-uti_cns_0014674-snap-gene-0.5-mRNA-1">
    <property type="protein sequence ID" value="maker-uti_cns_0014674-snap-gene-0.5-mRNA-1"/>
    <property type="gene ID" value="maker-uti_cns_0014674-snap-gene-0.5"/>
</dbReference>
<dbReference type="Proteomes" id="UP000095280">
    <property type="component" value="Unplaced"/>
</dbReference>
<name>A0A1I8IPJ1_9PLAT</name>
<dbReference type="InterPro" id="IPR050348">
    <property type="entry name" value="Protein-Tyr_Phosphatase"/>
</dbReference>
<dbReference type="InterPro" id="IPR029021">
    <property type="entry name" value="Prot-tyrosine_phosphatase-like"/>
</dbReference>
<accession>A0A1I8IPJ1</accession>
<dbReference type="PANTHER" id="PTHR19134">
    <property type="entry name" value="RECEPTOR-TYPE TYROSINE-PROTEIN PHOSPHATASE"/>
    <property type="match status" value="1"/>
</dbReference>
<sequence>QLQQIGSGGPSGFSQDVRHVAFLCLASPWPTSSRSRGSHGLLELACLAESTNQNLEETPGSSPLLVVSSDGVTKCGVFCVLHMTMDKMRYEGEVDIFRAVEKVKRNRPQLVGSQQEYEQCYSLAELLVEYFFSGRVSIQDSQSLRFQDLDRVPPVTGRPAAIADFRFPTSQPDAGGMGRRTLDALLLPCARRRRRERQLRLAAAIV</sequence>
<dbReference type="PANTHER" id="PTHR19134:SF449">
    <property type="entry name" value="TYROSINE-PROTEIN PHOSPHATASE 1"/>
    <property type="match status" value="1"/>
</dbReference>
<dbReference type="SUPFAM" id="SSF52799">
    <property type="entry name" value="(Phosphotyrosine protein) phosphatases II"/>
    <property type="match status" value="1"/>
</dbReference>
<proteinExistence type="predicted"/>
<dbReference type="GO" id="GO:0004725">
    <property type="term" value="F:protein tyrosine phosphatase activity"/>
    <property type="evidence" value="ECO:0007669"/>
    <property type="project" value="InterPro"/>
</dbReference>
<feature type="domain" description="Tyrosine-protein phosphatase" evidence="1">
    <location>
        <begin position="1"/>
        <end position="130"/>
    </location>
</feature>
<feature type="domain" description="Tyrosine specific protein phosphatases" evidence="2">
    <location>
        <begin position="42"/>
        <end position="118"/>
    </location>
</feature>
<dbReference type="InterPro" id="IPR003595">
    <property type="entry name" value="Tyr_Pase_cat"/>
</dbReference>
<dbReference type="Pfam" id="PF00102">
    <property type="entry name" value="Y_phosphatase"/>
    <property type="match status" value="1"/>
</dbReference>
<dbReference type="PROSITE" id="PS50055">
    <property type="entry name" value="TYR_PHOSPHATASE_PTP"/>
    <property type="match status" value="1"/>
</dbReference>
<protein>
    <submittedName>
        <fullName evidence="4 5">Tyrosine-protein phosphatase domain-containing protein</fullName>
    </submittedName>
</protein>
<dbReference type="InterPro" id="IPR000242">
    <property type="entry name" value="PTP_cat"/>
</dbReference>
<evidence type="ECO:0000313" key="3">
    <source>
        <dbReference type="Proteomes" id="UP000095280"/>
    </source>
</evidence>
<dbReference type="InterPro" id="IPR000387">
    <property type="entry name" value="Tyr_Pase_dom"/>
</dbReference>
<dbReference type="AlphaFoldDB" id="A0A1I8IPJ1"/>
<keyword evidence="3" id="KW-1185">Reference proteome</keyword>
<evidence type="ECO:0000313" key="5">
    <source>
        <dbReference type="WBParaSite" id="maker-uti_cns_0049239-snap-gene-0.8-mRNA-1"/>
    </source>
</evidence>
<evidence type="ECO:0000259" key="2">
    <source>
        <dbReference type="PROSITE" id="PS50056"/>
    </source>
</evidence>
<organism evidence="3 4">
    <name type="scientific">Macrostomum lignano</name>
    <dbReference type="NCBI Taxonomy" id="282301"/>
    <lineage>
        <taxon>Eukaryota</taxon>
        <taxon>Metazoa</taxon>
        <taxon>Spiralia</taxon>
        <taxon>Lophotrochozoa</taxon>
        <taxon>Platyhelminthes</taxon>
        <taxon>Rhabditophora</taxon>
        <taxon>Macrostomorpha</taxon>
        <taxon>Macrostomida</taxon>
        <taxon>Macrostomidae</taxon>
        <taxon>Macrostomum</taxon>
    </lineage>
</organism>
<dbReference type="PROSITE" id="PS50056">
    <property type="entry name" value="TYR_PHOSPHATASE_2"/>
    <property type="match status" value="1"/>
</dbReference>
<dbReference type="Gene3D" id="3.90.190.10">
    <property type="entry name" value="Protein tyrosine phosphatase superfamily"/>
    <property type="match status" value="1"/>
</dbReference>
<dbReference type="SMART" id="SM00404">
    <property type="entry name" value="PTPc_motif"/>
    <property type="match status" value="1"/>
</dbReference>
<reference evidence="4 5" key="1">
    <citation type="submission" date="2016-11" db="UniProtKB">
        <authorList>
            <consortium name="WormBaseParasite"/>
        </authorList>
    </citation>
    <scope>IDENTIFICATION</scope>
</reference>
<evidence type="ECO:0000313" key="4">
    <source>
        <dbReference type="WBParaSite" id="maker-uti_cns_0014674-snap-gene-0.5-mRNA-1"/>
    </source>
</evidence>
<evidence type="ECO:0000259" key="1">
    <source>
        <dbReference type="PROSITE" id="PS50055"/>
    </source>
</evidence>
<dbReference type="WBParaSite" id="maker-uti_cns_0049239-snap-gene-0.8-mRNA-1">
    <property type="protein sequence ID" value="maker-uti_cns_0049239-snap-gene-0.8-mRNA-1"/>
    <property type="gene ID" value="maker-uti_cns_0049239-snap-gene-0.8"/>
</dbReference>